<dbReference type="InterPro" id="IPR051325">
    <property type="entry name" value="Nudix_hydrolase_domain"/>
</dbReference>
<protein>
    <submittedName>
        <fullName evidence="5">8-oxo-dGTP diphosphatase</fullName>
    </submittedName>
</protein>
<dbReference type="Gene3D" id="3.40.50.1240">
    <property type="entry name" value="Phosphoglycerate mutase-like"/>
    <property type="match status" value="1"/>
</dbReference>
<name>A0A660CK49_9PSEU</name>
<evidence type="ECO:0000259" key="4">
    <source>
        <dbReference type="PROSITE" id="PS51462"/>
    </source>
</evidence>
<dbReference type="InterPro" id="IPR015797">
    <property type="entry name" value="NUDIX_hydrolase-like_dom_sf"/>
</dbReference>
<feature type="domain" description="Nudix hydrolase" evidence="4">
    <location>
        <begin position="9"/>
        <end position="140"/>
    </location>
</feature>
<dbReference type="PROSITE" id="PS51462">
    <property type="entry name" value="NUDIX"/>
    <property type="match status" value="1"/>
</dbReference>
<dbReference type="GO" id="GO:0004081">
    <property type="term" value="F:bis(5'-nucleosyl)-tetraphosphatase (asymmetrical) activity"/>
    <property type="evidence" value="ECO:0007669"/>
    <property type="project" value="TreeGrafter"/>
</dbReference>
<dbReference type="EMBL" id="VLJV01000001">
    <property type="protein sequence ID" value="TWH22824.1"/>
    <property type="molecule type" value="Genomic_DNA"/>
</dbReference>
<dbReference type="PANTHER" id="PTHR21340:SF0">
    <property type="entry name" value="BIS(5'-NUCLEOSYL)-TETRAPHOSPHATASE [ASYMMETRICAL]"/>
    <property type="match status" value="1"/>
</dbReference>
<dbReference type="GO" id="GO:0006754">
    <property type="term" value="P:ATP biosynthetic process"/>
    <property type="evidence" value="ECO:0007669"/>
    <property type="project" value="TreeGrafter"/>
</dbReference>
<sequence>MSSTATDHIVSHAAGAVLWRAAGPTASDIEVAVVHRPRYDDWSLPKGHLDPGETAPVAAVRELEEETGHSAVLGAFLKRVEYRIARGRKAVDYFSARVSGDVRSGFTPNEEVDELRWCTPPEAKGLLSYESDSEVLDLQTALPQQRTTLLLVRHAKAGKREHWAGDDDLRPLSDAGERQASALREMLATFGPDRVVSAPLLRCVQTVQGVAEDIGTEVAHETALSERSHAADPDAAVRRIVEIAADGGTPVVCSQGGVIPHVVETLAARGGVPLPATKRDGVAAKKGSLWQLTFDGRGRLVGANYLPSALPTPLPA</sequence>
<comment type="similarity">
    <text evidence="1 3">Belongs to the Nudix hydrolase family.</text>
</comment>
<organism evidence="5 6">
    <name type="scientific">Prauserella rugosa</name>
    <dbReference type="NCBI Taxonomy" id="43354"/>
    <lineage>
        <taxon>Bacteria</taxon>
        <taxon>Bacillati</taxon>
        <taxon>Actinomycetota</taxon>
        <taxon>Actinomycetes</taxon>
        <taxon>Pseudonocardiales</taxon>
        <taxon>Pseudonocardiaceae</taxon>
        <taxon>Prauserella</taxon>
    </lineage>
</organism>
<gene>
    <name evidence="5" type="ORF">JD82_04716</name>
</gene>
<keyword evidence="2 3" id="KW-0378">Hydrolase</keyword>
<dbReference type="SUPFAM" id="SSF53254">
    <property type="entry name" value="Phosphoglycerate mutase-like"/>
    <property type="match status" value="1"/>
</dbReference>
<dbReference type="InterPro" id="IPR020084">
    <property type="entry name" value="NUDIX_hydrolase_CS"/>
</dbReference>
<accession>A0A660CK49</accession>
<evidence type="ECO:0000256" key="2">
    <source>
        <dbReference type="ARBA" id="ARBA00022801"/>
    </source>
</evidence>
<evidence type="ECO:0000313" key="6">
    <source>
        <dbReference type="Proteomes" id="UP000317303"/>
    </source>
</evidence>
<dbReference type="InterPro" id="IPR029033">
    <property type="entry name" value="His_PPase_superfam"/>
</dbReference>
<dbReference type="CDD" id="cd03673">
    <property type="entry name" value="NUDIX_Ap6A_hydrolase"/>
    <property type="match status" value="1"/>
</dbReference>
<keyword evidence="6" id="KW-1185">Reference proteome</keyword>
<comment type="caution">
    <text evidence="5">The sequence shown here is derived from an EMBL/GenBank/DDBJ whole genome shotgun (WGS) entry which is preliminary data.</text>
</comment>
<dbReference type="InterPro" id="IPR013078">
    <property type="entry name" value="His_Pase_superF_clade-1"/>
</dbReference>
<dbReference type="GO" id="GO:0006167">
    <property type="term" value="P:AMP biosynthetic process"/>
    <property type="evidence" value="ECO:0007669"/>
    <property type="project" value="TreeGrafter"/>
</dbReference>
<dbReference type="PRINTS" id="PR00502">
    <property type="entry name" value="NUDIXFAMILY"/>
</dbReference>
<dbReference type="Pfam" id="PF00293">
    <property type="entry name" value="NUDIX"/>
    <property type="match status" value="1"/>
</dbReference>
<dbReference type="SMART" id="SM00855">
    <property type="entry name" value="PGAM"/>
    <property type="match status" value="1"/>
</dbReference>
<dbReference type="Proteomes" id="UP000317303">
    <property type="component" value="Unassembled WGS sequence"/>
</dbReference>
<evidence type="ECO:0000256" key="3">
    <source>
        <dbReference type="RuleBase" id="RU003476"/>
    </source>
</evidence>
<dbReference type="PROSITE" id="PS00893">
    <property type="entry name" value="NUDIX_BOX"/>
    <property type="match status" value="1"/>
</dbReference>
<dbReference type="Pfam" id="PF00300">
    <property type="entry name" value="His_Phos_1"/>
    <property type="match status" value="1"/>
</dbReference>
<dbReference type="InterPro" id="IPR000086">
    <property type="entry name" value="NUDIX_hydrolase_dom"/>
</dbReference>
<dbReference type="InterPro" id="IPR020476">
    <property type="entry name" value="Nudix_hydrolase"/>
</dbReference>
<proteinExistence type="inferred from homology"/>
<dbReference type="PANTHER" id="PTHR21340">
    <property type="entry name" value="DIADENOSINE 5,5-P1,P4-TETRAPHOSPHATE PYROPHOSPHOHYDROLASE MUTT"/>
    <property type="match status" value="1"/>
</dbReference>
<evidence type="ECO:0000256" key="1">
    <source>
        <dbReference type="ARBA" id="ARBA00005582"/>
    </source>
</evidence>
<evidence type="ECO:0000313" key="5">
    <source>
        <dbReference type="EMBL" id="TWH22824.1"/>
    </source>
</evidence>
<dbReference type="AlphaFoldDB" id="A0A660CK49"/>
<dbReference type="Gene3D" id="3.90.79.10">
    <property type="entry name" value="Nucleoside Triphosphate Pyrophosphohydrolase"/>
    <property type="match status" value="1"/>
</dbReference>
<dbReference type="CDD" id="cd07067">
    <property type="entry name" value="HP_PGM_like"/>
    <property type="match status" value="1"/>
</dbReference>
<reference evidence="5 6" key="1">
    <citation type="submission" date="2019-07" db="EMBL/GenBank/DDBJ databases">
        <title>R&amp;d 2014.</title>
        <authorList>
            <person name="Klenk H.-P."/>
        </authorList>
    </citation>
    <scope>NUCLEOTIDE SEQUENCE [LARGE SCALE GENOMIC DNA]</scope>
    <source>
        <strain evidence="5 6">DSM 43194</strain>
    </source>
</reference>
<dbReference type="SUPFAM" id="SSF55811">
    <property type="entry name" value="Nudix"/>
    <property type="match status" value="1"/>
</dbReference>